<dbReference type="InterPro" id="IPR021857">
    <property type="entry name" value="DUF3467"/>
</dbReference>
<dbReference type="Pfam" id="PF11950">
    <property type="entry name" value="DUF3467"/>
    <property type="match status" value="1"/>
</dbReference>
<protein>
    <recommendedName>
        <fullName evidence="3">DUF3467 domain-containing protein</fullName>
    </recommendedName>
</protein>
<evidence type="ECO:0000313" key="2">
    <source>
        <dbReference type="Proteomes" id="UP000178742"/>
    </source>
</evidence>
<comment type="caution">
    <text evidence="1">The sequence shown here is derived from an EMBL/GenBank/DDBJ whole genome shotgun (WGS) entry which is preliminary data.</text>
</comment>
<dbReference type="STRING" id="1798676.A3B90_02295"/>
<reference evidence="1 2" key="1">
    <citation type="journal article" date="2016" name="Nat. Commun.">
        <title>Thousands of microbial genomes shed light on interconnected biogeochemical processes in an aquifer system.</title>
        <authorList>
            <person name="Anantharaman K."/>
            <person name="Brown C.T."/>
            <person name="Hug L.A."/>
            <person name="Sharon I."/>
            <person name="Castelle C.J."/>
            <person name="Probst A.J."/>
            <person name="Thomas B.C."/>
            <person name="Singh A."/>
            <person name="Wilkins M.J."/>
            <person name="Karaoz U."/>
            <person name="Brodie E.L."/>
            <person name="Williams K.H."/>
            <person name="Hubbard S.S."/>
            <person name="Banfield J.F."/>
        </authorList>
    </citation>
    <scope>NUCLEOTIDE SEQUENCE [LARGE SCALE GENOMIC DNA]</scope>
</reference>
<proteinExistence type="predicted"/>
<name>A0A1F6M3R7_9BACT</name>
<sequence>MEQNNQQQIQIKAKDEVLTGVYSNAAHFLHTKEEFVLDFMTVFPPTGTLNSRVIMSPGHFKRMIRAMQENLAKYESQFGVIQESTQPDTNFGWPIK</sequence>
<accession>A0A1F6M3R7</accession>
<dbReference type="Proteomes" id="UP000178742">
    <property type="component" value="Unassembled WGS sequence"/>
</dbReference>
<dbReference type="EMBL" id="MFPX01000022">
    <property type="protein sequence ID" value="OGH66264.1"/>
    <property type="molecule type" value="Genomic_DNA"/>
</dbReference>
<evidence type="ECO:0000313" key="1">
    <source>
        <dbReference type="EMBL" id="OGH66264.1"/>
    </source>
</evidence>
<gene>
    <name evidence="1" type="ORF">A3B90_02295</name>
</gene>
<dbReference type="AlphaFoldDB" id="A0A1F6M3R7"/>
<organism evidence="1 2">
    <name type="scientific">Candidatus Magasanikbacteria bacterium RIFCSPHIGHO2_02_FULL_41_13</name>
    <dbReference type="NCBI Taxonomy" id="1798676"/>
    <lineage>
        <taxon>Bacteria</taxon>
        <taxon>Candidatus Magasanikiibacteriota</taxon>
    </lineage>
</organism>
<evidence type="ECO:0008006" key="3">
    <source>
        <dbReference type="Google" id="ProtNLM"/>
    </source>
</evidence>